<dbReference type="SUPFAM" id="SSF52540">
    <property type="entry name" value="P-loop containing nucleoside triphosphate hydrolases"/>
    <property type="match status" value="1"/>
</dbReference>
<dbReference type="GO" id="GO:0003677">
    <property type="term" value="F:DNA binding"/>
    <property type="evidence" value="ECO:0007669"/>
    <property type="project" value="InterPro"/>
</dbReference>
<evidence type="ECO:0000256" key="3">
    <source>
        <dbReference type="SAM" id="MobiDB-lite"/>
    </source>
</evidence>
<evidence type="ECO:0000256" key="1">
    <source>
        <dbReference type="ARBA" id="ARBA00022741"/>
    </source>
</evidence>
<dbReference type="SUPFAM" id="SSF46894">
    <property type="entry name" value="C-terminal effector domain of the bipartite response regulators"/>
    <property type="match status" value="1"/>
</dbReference>
<evidence type="ECO:0000313" key="5">
    <source>
        <dbReference type="EMBL" id="SFF54359.1"/>
    </source>
</evidence>
<keyword evidence="2" id="KW-0067">ATP-binding</keyword>
<dbReference type="Pfam" id="PF13181">
    <property type="entry name" value="TPR_8"/>
    <property type="match status" value="1"/>
</dbReference>
<dbReference type="GO" id="GO:0005737">
    <property type="term" value="C:cytoplasm"/>
    <property type="evidence" value="ECO:0007669"/>
    <property type="project" value="TreeGrafter"/>
</dbReference>
<feature type="region of interest" description="Disordered" evidence="3">
    <location>
        <begin position="1"/>
        <end position="48"/>
    </location>
</feature>
<dbReference type="InterPro" id="IPR011990">
    <property type="entry name" value="TPR-like_helical_dom_sf"/>
</dbReference>
<dbReference type="AlphaFoldDB" id="A0A1I2JJC2"/>
<dbReference type="InterPro" id="IPR016032">
    <property type="entry name" value="Sig_transdc_resp-reg_C-effctor"/>
</dbReference>
<keyword evidence="6" id="KW-1185">Reference proteome</keyword>
<dbReference type="PRINTS" id="PR00038">
    <property type="entry name" value="HTHLUXR"/>
</dbReference>
<dbReference type="InterPro" id="IPR041664">
    <property type="entry name" value="AAA_16"/>
</dbReference>
<reference evidence="5 6" key="1">
    <citation type="submission" date="2016-10" db="EMBL/GenBank/DDBJ databases">
        <authorList>
            <person name="de Groot N.N."/>
        </authorList>
    </citation>
    <scope>NUCLEOTIDE SEQUENCE [LARGE SCALE GENOMIC DNA]</scope>
    <source>
        <strain evidence="5 6">CGMCC 4.3510</strain>
    </source>
</reference>
<dbReference type="Proteomes" id="UP000199323">
    <property type="component" value="Unassembled WGS sequence"/>
</dbReference>
<dbReference type="Pfam" id="PF13191">
    <property type="entry name" value="AAA_16"/>
    <property type="match status" value="1"/>
</dbReference>
<evidence type="ECO:0000256" key="2">
    <source>
        <dbReference type="ARBA" id="ARBA00022840"/>
    </source>
</evidence>
<protein>
    <submittedName>
        <fullName evidence="5">Predicted ATPase</fullName>
    </submittedName>
</protein>
<dbReference type="CDD" id="cd06170">
    <property type="entry name" value="LuxR_C_like"/>
    <property type="match status" value="1"/>
</dbReference>
<dbReference type="STRING" id="380248.SAMN05216251_11858"/>
<accession>A0A1I2JJC2</accession>
<sequence length="1066" mass="113974">MTPHAPRNAAAPSGTEAGPATGEGPGLRLVAAPASPLAQASPDTSPVSAERVIGVGTGAGHAMLGSVQTQSLSPEFIGRDAELTRLGAALTAAAAGEPQAVLIGGEAGVGKTRLTEEFLAAAQRAGAVTAIGGCVEIGADGLPFAPISTALRALYRTLGDELIAAAAGQEAELARLLPELADSAGGPRRDPHDEEGRVRLFELTARLLERLGGDRTLVVVLEDLHWADRSTRELLAYLFRSLQRARVLIAGTYRADDIHRRHPLRPFLAETDRLRTVERVELARFSREEVRRQLASILSAQPANAVVDQVFARSDGNPFFVEELACSITRGCATGISESLRDLLLVRVEALSDDAQRVAKFVAEGGNTVEYRLLAAITGLDEDALLDALRTAVGANILVPSDNGEGYRFRHSLVREAVGDDLLPGERSRINRRYARAVEDDPALVPADERAARLASYWYAAHDPANALPAVLRASVEARRRHAYAEQYRLLERALELWDDAPEETRHELRPADYAEAYPACGCHPDTPLGFLDLLAEVTVAARLSGERERAYTMAKRALRLMERDGAGHDPLRAAWFWAQRSRVTEDLGRGDGWDELSRARELVRDLPPSAAHAEVLSMIAGWIMVHKSGAEGIDIGHRAVEYARQSGARDTELHARVTLGLLQADSGDIEGGIAEVEEVRRLVADSGAHGIVARCYGNLASVLEGAGRSREAIAVAREGLRLIGDQVSHVTRSWLLTNEGESLISLGRYAEAATVLEEALRYAEKSYLCAGIEMNLGFLALRLGDADAAIRYQATAAEGLRHDTQPQHIIPGRTLALELAVSQGRFEDARRELLSGAAGGFATGTGRYAWPLLAAGAAAEADGPGAHPDVLERIRAAARELPRPTPLAEAYAVLVDAELARAEGRVEPDLWGAAAAAFEREERVHELAAVRYRYAEALLASGAGAERRDEAGCLLALAHAAASGSGAMPLREAVARLAQRARLSLDVPAAGADPAESLGLTARERDVLRLVAEGRTNRQIAEVLFISPKTASVHVSNILAKLSLSTRGEAAALAHRLNLFTPAAG</sequence>
<dbReference type="InterPro" id="IPR019734">
    <property type="entry name" value="TPR_rpt"/>
</dbReference>
<evidence type="ECO:0000259" key="4">
    <source>
        <dbReference type="PROSITE" id="PS50043"/>
    </source>
</evidence>
<proteinExistence type="predicted"/>
<dbReference type="Gene3D" id="3.40.50.300">
    <property type="entry name" value="P-loop containing nucleotide triphosphate hydrolases"/>
    <property type="match status" value="1"/>
</dbReference>
<name>A0A1I2JJC2_9ACTN</name>
<dbReference type="PROSITE" id="PS50043">
    <property type="entry name" value="HTH_LUXR_2"/>
    <property type="match status" value="1"/>
</dbReference>
<dbReference type="EMBL" id="FONG01000018">
    <property type="protein sequence ID" value="SFF54359.1"/>
    <property type="molecule type" value="Genomic_DNA"/>
</dbReference>
<dbReference type="Gene3D" id="1.10.10.10">
    <property type="entry name" value="Winged helix-like DNA-binding domain superfamily/Winged helix DNA-binding domain"/>
    <property type="match status" value="1"/>
</dbReference>
<dbReference type="InterPro" id="IPR000792">
    <property type="entry name" value="Tscrpt_reg_LuxR_C"/>
</dbReference>
<evidence type="ECO:0000313" key="6">
    <source>
        <dbReference type="Proteomes" id="UP000199323"/>
    </source>
</evidence>
<dbReference type="PANTHER" id="PTHR16305:SF35">
    <property type="entry name" value="TRANSCRIPTIONAL ACTIVATOR DOMAIN"/>
    <property type="match status" value="1"/>
</dbReference>
<dbReference type="Gene3D" id="1.25.40.10">
    <property type="entry name" value="Tetratricopeptide repeat domain"/>
    <property type="match status" value="1"/>
</dbReference>
<dbReference type="InterPro" id="IPR036388">
    <property type="entry name" value="WH-like_DNA-bd_sf"/>
</dbReference>
<organism evidence="5 6">
    <name type="scientific">Actinacidiphila alni</name>
    <dbReference type="NCBI Taxonomy" id="380248"/>
    <lineage>
        <taxon>Bacteria</taxon>
        <taxon>Bacillati</taxon>
        <taxon>Actinomycetota</taxon>
        <taxon>Actinomycetes</taxon>
        <taxon>Kitasatosporales</taxon>
        <taxon>Streptomycetaceae</taxon>
        <taxon>Actinacidiphila</taxon>
    </lineage>
</organism>
<dbReference type="GO" id="GO:0005524">
    <property type="term" value="F:ATP binding"/>
    <property type="evidence" value="ECO:0007669"/>
    <property type="project" value="UniProtKB-KW"/>
</dbReference>
<dbReference type="GO" id="GO:0006355">
    <property type="term" value="P:regulation of DNA-templated transcription"/>
    <property type="evidence" value="ECO:0007669"/>
    <property type="project" value="InterPro"/>
</dbReference>
<dbReference type="SMART" id="SM00421">
    <property type="entry name" value="HTH_LUXR"/>
    <property type="match status" value="1"/>
</dbReference>
<dbReference type="SMART" id="SM00028">
    <property type="entry name" value="TPR"/>
    <property type="match status" value="2"/>
</dbReference>
<feature type="domain" description="HTH luxR-type" evidence="4">
    <location>
        <begin position="994"/>
        <end position="1059"/>
    </location>
</feature>
<gene>
    <name evidence="5" type="ORF">SAMN05216251_11858</name>
</gene>
<dbReference type="SUPFAM" id="SSF48452">
    <property type="entry name" value="TPR-like"/>
    <property type="match status" value="1"/>
</dbReference>
<keyword evidence="1" id="KW-0547">Nucleotide-binding</keyword>
<dbReference type="Pfam" id="PF00196">
    <property type="entry name" value="GerE"/>
    <property type="match status" value="1"/>
</dbReference>
<dbReference type="PANTHER" id="PTHR16305">
    <property type="entry name" value="TESTICULAR SOLUBLE ADENYLYL CYCLASE"/>
    <property type="match status" value="1"/>
</dbReference>
<dbReference type="GO" id="GO:0004016">
    <property type="term" value="F:adenylate cyclase activity"/>
    <property type="evidence" value="ECO:0007669"/>
    <property type="project" value="TreeGrafter"/>
</dbReference>
<feature type="compositionally biased region" description="Low complexity" evidence="3">
    <location>
        <begin position="31"/>
        <end position="42"/>
    </location>
</feature>
<dbReference type="InterPro" id="IPR027417">
    <property type="entry name" value="P-loop_NTPase"/>
</dbReference>